<dbReference type="AlphaFoldDB" id="A0A0C3Q623"/>
<evidence type="ECO:0000256" key="6">
    <source>
        <dbReference type="SAM" id="MobiDB-lite"/>
    </source>
</evidence>
<accession>A0A0C3Q623</accession>
<keyword evidence="5" id="KW-0968">Cytoplasmic vesicle</keyword>
<dbReference type="PANTHER" id="PTHR31792">
    <property type="entry name" value="VACUOLAR ATPASE ASSEMBLY INTEGRAL MEMBRANE PROTEIN VMA21"/>
    <property type="match status" value="1"/>
</dbReference>
<organism evidence="8 9">
    <name type="scientific">Tulasnella calospora MUT 4182</name>
    <dbReference type="NCBI Taxonomy" id="1051891"/>
    <lineage>
        <taxon>Eukaryota</taxon>
        <taxon>Fungi</taxon>
        <taxon>Dikarya</taxon>
        <taxon>Basidiomycota</taxon>
        <taxon>Agaricomycotina</taxon>
        <taxon>Agaricomycetes</taxon>
        <taxon>Cantharellales</taxon>
        <taxon>Tulasnellaceae</taxon>
        <taxon>Tulasnella</taxon>
    </lineage>
</organism>
<dbReference type="OrthoDB" id="160405at2759"/>
<evidence type="ECO:0000256" key="2">
    <source>
        <dbReference type="ARBA" id="ARBA00022824"/>
    </source>
</evidence>
<dbReference type="PANTHER" id="PTHR31792:SF3">
    <property type="entry name" value="VACUOLAR ATPASE ASSEMBLY INTEGRAL MEMBRANE PROTEIN VMA21"/>
    <property type="match status" value="1"/>
</dbReference>
<evidence type="ECO:0000313" key="9">
    <source>
        <dbReference type="Proteomes" id="UP000054248"/>
    </source>
</evidence>
<dbReference type="STRING" id="1051891.A0A0C3Q623"/>
<feature type="non-terminal residue" evidence="8">
    <location>
        <position position="1"/>
    </location>
</feature>
<dbReference type="Pfam" id="PF09446">
    <property type="entry name" value="VMA21"/>
    <property type="match status" value="1"/>
</dbReference>
<proteinExistence type="predicted"/>
<gene>
    <name evidence="8" type="ORF">M407DRAFT_225185</name>
</gene>
<dbReference type="GO" id="GO:0070072">
    <property type="term" value="P:vacuolar proton-transporting V-type ATPase complex assembly"/>
    <property type="evidence" value="ECO:0007669"/>
    <property type="project" value="InterPro"/>
</dbReference>
<keyword evidence="3 7" id="KW-1133">Transmembrane helix</keyword>
<evidence type="ECO:0000256" key="7">
    <source>
        <dbReference type="SAM" id="Phobius"/>
    </source>
</evidence>
<feature type="transmembrane region" description="Helical" evidence="7">
    <location>
        <begin position="5"/>
        <end position="25"/>
    </location>
</feature>
<evidence type="ECO:0000256" key="3">
    <source>
        <dbReference type="ARBA" id="ARBA00022989"/>
    </source>
</evidence>
<evidence type="ECO:0000313" key="8">
    <source>
        <dbReference type="EMBL" id="KIO18659.1"/>
    </source>
</evidence>
<dbReference type="HOGENOM" id="CLU_154717_0_0_1"/>
<reference evidence="9" key="2">
    <citation type="submission" date="2015-01" db="EMBL/GenBank/DDBJ databases">
        <title>Evolutionary Origins and Diversification of the Mycorrhizal Mutualists.</title>
        <authorList>
            <consortium name="DOE Joint Genome Institute"/>
            <consortium name="Mycorrhizal Genomics Consortium"/>
            <person name="Kohler A."/>
            <person name="Kuo A."/>
            <person name="Nagy L.G."/>
            <person name="Floudas D."/>
            <person name="Copeland A."/>
            <person name="Barry K.W."/>
            <person name="Cichocki N."/>
            <person name="Veneault-Fourrey C."/>
            <person name="LaButti K."/>
            <person name="Lindquist E.A."/>
            <person name="Lipzen A."/>
            <person name="Lundell T."/>
            <person name="Morin E."/>
            <person name="Murat C."/>
            <person name="Riley R."/>
            <person name="Ohm R."/>
            <person name="Sun H."/>
            <person name="Tunlid A."/>
            <person name="Henrissat B."/>
            <person name="Grigoriev I.V."/>
            <person name="Hibbett D.S."/>
            <person name="Martin F."/>
        </authorList>
    </citation>
    <scope>NUCLEOTIDE SEQUENCE [LARGE SCALE GENOMIC DNA]</scope>
    <source>
        <strain evidence="9">MUT 4182</strain>
    </source>
</reference>
<dbReference type="InterPro" id="IPR019013">
    <property type="entry name" value="Vma21"/>
</dbReference>
<name>A0A0C3Q623_9AGAM</name>
<evidence type="ECO:0000256" key="5">
    <source>
        <dbReference type="ARBA" id="ARBA00023329"/>
    </source>
</evidence>
<keyword evidence="1 7" id="KW-0812">Transmembrane</keyword>
<dbReference type="EMBL" id="KN823271">
    <property type="protein sequence ID" value="KIO18659.1"/>
    <property type="molecule type" value="Genomic_DNA"/>
</dbReference>
<sequence>TRSVLVKLALFTVCLGLAPISTYYLSQKYLWDGNSTYAAITSIIAANFVLVTYIISAVRDDSQSQKPAPKAESETKKDR</sequence>
<feature type="transmembrane region" description="Helical" evidence="7">
    <location>
        <begin position="37"/>
        <end position="58"/>
    </location>
</feature>
<keyword evidence="4 7" id="KW-0472">Membrane</keyword>
<keyword evidence="9" id="KW-1185">Reference proteome</keyword>
<feature type="region of interest" description="Disordered" evidence="6">
    <location>
        <begin position="60"/>
        <end position="79"/>
    </location>
</feature>
<dbReference type="Proteomes" id="UP000054248">
    <property type="component" value="Unassembled WGS sequence"/>
</dbReference>
<evidence type="ECO:0000256" key="4">
    <source>
        <dbReference type="ARBA" id="ARBA00023136"/>
    </source>
</evidence>
<protein>
    <recommendedName>
        <fullName evidence="10">Vacuolar ATPase assembly integral membrane protein VMA21</fullName>
    </recommendedName>
</protein>
<reference evidence="8 9" key="1">
    <citation type="submission" date="2014-04" db="EMBL/GenBank/DDBJ databases">
        <authorList>
            <consortium name="DOE Joint Genome Institute"/>
            <person name="Kuo A."/>
            <person name="Girlanda M."/>
            <person name="Perotto S."/>
            <person name="Kohler A."/>
            <person name="Nagy L.G."/>
            <person name="Floudas D."/>
            <person name="Copeland A."/>
            <person name="Barry K.W."/>
            <person name="Cichocki N."/>
            <person name="Veneault-Fourrey C."/>
            <person name="LaButti K."/>
            <person name="Lindquist E.A."/>
            <person name="Lipzen A."/>
            <person name="Lundell T."/>
            <person name="Morin E."/>
            <person name="Murat C."/>
            <person name="Sun H."/>
            <person name="Tunlid A."/>
            <person name="Henrissat B."/>
            <person name="Grigoriev I.V."/>
            <person name="Hibbett D.S."/>
            <person name="Martin F."/>
            <person name="Nordberg H.P."/>
            <person name="Cantor M.N."/>
            <person name="Hua S.X."/>
        </authorList>
    </citation>
    <scope>NUCLEOTIDE SEQUENCE [LARGE SCALE GENOMIC DNA]</scope>
    <source>
        <strain evidence="8 9">MUT 4182</strain>
    </source>
</reference>
<evidence type="ECO:0008006" key="10">
    <source>
        <dbReference type="Google" id="ProtNLM"/>
    </source>
</evidence>
<keyword evidence="2" id="KW-0256">Endoplasmic reticulum</keyword>
<evidence type="ECO:0000256" key="1">
    <source>
        <dbReference type="ARBA" id="ARBA00022692"/>
    </source>
</evidence>
<dbReference type="GO" id="GO:0005789">
    <property type="term" value="C:endoplasmic reticulum membrane"/>
    <property type="evidence" value="ECO:0007669"/>
    <property type="project" value="TreeGrafter"/>
</dbReference>
<dbReference type="GO" id="GO:0031410">
    <property type="term" value="C:cytoplasmic vesicle"/>
    <property type="evidence" value="ECO:0007669"/>
    <property type="project" value="UniProtKB-KW"/>
</dbReference>